<name>A0A5D4H722_9HYPH</name>
<dbReference type="Proteomes" id="UP000323258">
    <property type="component" value="Unassembled WGS sequence"/>
</dbReference>
<dbReference type="EMBL" id="VSZS01000053">
    <property type="protein sequence ID" value="TYR35245.1"/>
    <property type="molecule type" value="Genomic_DNA"/>
</dbReference>
<evidence type="ECO:0000313" key="3">
    <source>
        <dbReference type="EMBL" id="TYR35245.1"/>
    </source>
</evidence>
<keyword evidence="2" id="KW-0812">Transmembrane</keyword>
<protein>
    <recommendedName>
        <fullName evidence="5">DUF1640 domain-containing protein</fullName>
    </recommendedName>
</protein>
<gene>
    <name evidence="3" type="ORF">FY036_02935</name>
</gene>
<accession>A0A5D4H722</accession>
<dbReference type="OrthoDB" id="9255943at2"/>
<evidence type="ECO:0000256" key="2">
    <source>
        <dbReference type="SAM" id="Phobius"/>
    </source>
</evidence>
<keyword evidence="2" id="KW-1133">Transmembrane helix</keyword>
<feature type="coiled-coil region" evidence="1">
    <location>
        <begin position="52"/>
        <end position="100"/>
    </location>
</feature>
<keyword evidence="2" id="KW-0472">Membrane</keyword>
<dbReference type="RefSeq" id="WP_148913209.1">
    <property type="nucleotide sequence ID" value="NZ_VSZS01000053.1"/>
</dbReference>
<evidence type="ECO:0000256" key="1">
    <source>
        <dbReference type="SAM" id="Coils"/>
    </source>
</evidence>
<dbReference type="AlphaFoldDB" id="A0A5D4H722"/>
<sequence>MDTLNVVFARQVFSAVAAIVADMLIPGGRETLEKTGLLKSTKSSLDDRILKIEAARANLSEALEAIDELKGEAQRNQAALAELRRTLVQREEEKGQLDAKLSELRALTEISASTVQDVFRVPTRASIWAERVIGFVIGVAASVAASFVYSAFV</sequence>
<keyword evidence="4" id="KW-1185">Reference proteome</keyword>
<organism evidence="3 4">
    <name type="scientific">Neoaquamicrobium microcysteis</name>
    <dbReference type="NCBI Taxonomy" id="2682781"/>
    <lineage>
        <taxon>Bacteria</taxon>
        <taxon>Pseudomonadati</taxon>
        <taxon>Pseudomonadota</taxon>
        <taxon>Alphaproteobacteria</taxon>
        <taxon>Hyphomicrobiales</taxon>
        <taxon>Phyllobacteriaceae</taxon>
        <taxon>Neoaquamicrobium</taxon>
    </lineage>
</organism>
<feature type="transmembrane region" description="Helical" evidence="2">
    <location>
        <begin position="132"/>
        <end position="152"/>
    </location>
</feature>
<reference evidence="3 4" key="1">
    <citation type="submission" date="2019-08" db="EMBL/GenBank/DDBJ databases">
        <authorList>
            <person name="Seo Y.L."/>
        </authorList>
    </citation>
    <scope>NUCLEOTIDE SEQUENCE [LARGE SCALE GENOMIC DNA]</scope>
    <source>
        <strain evidence="3 4">MaA-C15</strain>
    </source>
</reference>
<comment type="caution">
    <text evidence="3">The sequence shown here is derived from an EMBL/GenBank/DDBJ whole genome shotgun (WGS) entry which is preliminary data.</text>
</comment>
<proteinExistence type="predicted"/>
<evidence type="ECO:0008006" key="5">
    <source>
        <dbReference type="Google" id="ProtNLM"/>
    </source>
</evidence>
<reference evidence="3 4" key="2">
    <citation type="submission" date="2019-09" db="EMBL/GenBank/DDBJ databases">
        <title>Mesorhizobium sp. MaA-C15 isolated from Microcystis aeruginosa.</title>
        <authorList>
            <person name="Jeong S.E."/>
            <person name="Jin H.M."/>
            <person name="Jeon C.O."/>
        </authorList>
    </citation>
    <scope>NUCLEOTIDE SEQUENCE [LARGE SCALE GENOMIC DNA]</scope>
    <source>
        <strain evidence="3 4">MaA-C15</strain>
    </source>
</reference>
<keyword evidence="1" id="KW-0175">Coiled coil</keyword>
<evidence type="ECO:0000313" key="4">
    <source>
        <dbReference type="Proteomes" id="UP000323258"/>
    </source>
</evidence>